<dbReference type="EMBL" id="FOOU01000001">
    <property type="protein sequence ID" value="SFF86360.1"/>
    <property type="molecule type" value="Genomic_DNA"/>
</dbReference>
<name>A0A1I2M641_9GAMM</name>
<dbReference type="InterPro" id="IPR036680">
    <property type="entry name" value="SPOR-like_sf"/>
</dbReference>
<dbReference type="Gene3D" id="3.30.70.1070">
    <property type="entry name" value="Sporulation related repeat"/>
    <property type="match status" value="1"/>
</dbReference>
<reference evidence="5" key="1">
    <citation type="submission" date="2016-10" db="EMBL/GenBank/DDBJ databases">
        <authorList>
            <person name="Varghese N."/>
            <person name="Submissions S."/>
        </authorList>
    </citation>
    <scope>NUCLEOTIDE SEQUENCE [LARGE SCALE GENOMIC DNA]</scope>
    <source>
        <strain evidence="5">CGMCC 1.10971</strain>
    </source>
</reference>
<dbReference type="InterPro" id="IPR052521">
    <property type="entry name" value="Cell_div_SPOR-domain"/>
</dbReference>
<feature type="compositionally biased region" description="Low complexity" evidence="1">
    <location>
        <begin position="97"/>
        <end position="106"/>
    </location>
</feature>
<feature type="region of interest" description="Disordered" evidence="1">
    <location>
        <begin position="69"/>
        <end position="137"/>
    </location>
</feature>
<evidence type="ECO:0000256" key="1">
    <source>
        <dbReference type="SAM" id="MobiDB-lite"/>
    </source>
</evidence>
<dbReference type="SUPFAM" id="SSF110997">
    <property type="entry name" value="Sporulation related repeat"/>
    <property type="match status" value="1"/>
</dbReference>
<keyword evidence="5" id="KW-1185">Reference proteome</keyword>
<dbReference type="Proteomes" id="UP000198623">
    <property type="component" value="Unassembled WGS sequence"/>
</dbReference>
<evidence type="ECO:0000313" key="5">
    <source>
        <dbReference type="Proteomes" id="UP000198623"/>
    </source>
</evidence>
<dbReference type="InterPro" id="IPR007730">
    <property type="entry name" value="SPOR-like_dom"/>
</dbReference>
<gene>
    <name evidence="4" type="ORF">SAMN05216175_101419</name>
</gene>
<sequence>MASRKDFVQRSRKQSSASPNRPAAAKPRTKATPPPKRKPWALALFSLVALAGLVFVLNQLLNVDATHRPGNAGASKTTNHSNSNVNNKTTAEKKPAPAKLTPAQPAAEKRSPAVASQTDNSKKSSANPALPKVVDKSTEAQVAVKQSKYEFYELLPKSEIKPATVEEYKSTPRDAKLDKQYALQAGSFRNAADAEKMRAQLLLSGLSNVHTSQSDGANGLWYRVRVGPFDNRSAMNKAHDKLARMNINAMTIRID</sequence>
<evidence type="ECO:0000259" key="3">
    <source>
        <dbReference type="PROSITE" id="PS51724"/>
    </source>
</evidence>
<feature type="transmembrane region" description="Helical" evidence="2">
    <location>
        <begin position="40"/>
        <end position="61"/>
    </location>
</feature>
<feature type="region of interest" description="Disordered" evidence="1">
    <location>
        <begin position="1"/>
        <end position="36"/>
    </location>
</feature>
<accession>A0A1I2M641</accession>
<keyword evidence="2" id="KW-1133">Transmembrane helix</keyword>
<dbReference type="PANTHER" id="PTHR38687">
    <property type="entry name" value="CELL DIVISION PROTEIN DEDD-RELATED"/>
    <property type="match status" value="1"/>
</dbReference>
<feature type="domain" description="SPOR" evidence="3">
    <location>
        <begin position="175"/>
        <end position="255"/>
    </location>
</feature>
<dbReference type="PROSITE" id="PS51724">
    <property type="entry name" value="SPOR"/>
    <property type="match status" value="1"/>
</dbReference>
<dbReference type="STRING" id="1045558.SAMN05216175_101419"/>
<feature type="compositionally biased region" description="Polar residues" evidence="1">
    <location>
        <begin position="74"/>
        <end position="87"/>
    </location>
</feature>
<feature type="compositionally biased region" description="Polar residues" evidence="1">
    <location>
        <begin position="114"/>
        <end position="127"/>
    </location>
</feature>
<evidence type="ECO:0000313" key="4">
    <source>
        <dbReference type="EMBL" id="SFF86360.1"/>
    </source>
</evidence>
<dbReference type="RefSeq" id="WP_090723716.1">
    <property type="nucleotide sequence ID" value="NZ_FOOU01000001.1"/>
</dbReference>
<proteinExistence type="predicted"/>
<evidence type="ECO:0000256" key="2">
    <source>
        <dbReference type="SAM" id="Phobius"/>
    </source>
</evidence>
<dbReference type="GO" id="GO:0042834">
    <property type="term" value="F:peptidoglycan binding"/>
    <property type="evidence" value="ECO:0007669"/>
    <property type="project" value="InterPro"/>
</dbReference>
<dbReference type="OrthoDB" id="8558195at2"/>
<dbReference type="Pfam" id="PF05036">
    <property type="entry name" value="SPOR"/>
    <property type="match status" value="1"/>
</dbReference>
<keyword evidence="2" id="KW-0472">Membrane</keyword>
<keyword evidence="2" id="KW-0812">Transmembrane</keyword>
<protein>
    <submittedName>
        <fullName evidence="4">Sporulation related domain-containing protein</fullName>
    </submittedName>
</protein>
<organism evidence="4 5">
    <name type="scientific">Neptunomonas qingdaonensis</name>
    <dbReference type="NCBI Taxonomy" id="1045558"/>
    <lineage>
        <taxon>Bacteria</taxon>
        <taxon>Pseudomonadati</taxon>
        <taxon>Pseudomonadota</taxon>
        <taxon>Gammaproteobacteria</taxon>
        <taxon>Oceanospirillales</taxon>
        <taxon>Oceanospirillaceae</taxon>
        <taxon>Neptunomonas</taxon>
    </lineage>
</organism>
<dbReference type="AlphaFoldDB" id="A0A1I2M641"/>